<dbReference type="Gene3D" id="1.10.287.130">
    <property type="match status" value="1"/>
</dbReference>
<evidence type="ECO:0000256" key="1">
    <source>
        <dbReference type="ARBA" id="ARBA00000085"/>
    </source>
</evidence>
<keyword evidence="10 12" id="KW-0472">Membrane</keyword>
<dbReference type="Pfam" id="PF00512">
    <property type="entry name" value="HisKA"/>
    <property type="match status" value="1"/>
</dbReference>
<evidence type="ECO:0000256" key="11">
    <source>
        <dbReference type="SAM" id="MobiDB-lite"/>
    </source>
</evidence>
<dbReference type="InterPro" id="IPR036097">
    <property type="entry name" value="HisK_dim/P_sf"/>
</dbReference>
<dbReference type="Proteomes" id="UP000007013">
    <property type="component" value="Chromosome"/>
</dbReference>
<comment type="subcellular location">
    <subcellularLocation>
        <location evidence="2">Membrane</location>
    </subcellularLocation>
</comment>
<evidence type="ECO:0000256" key="9">
    <source>
        <dbReference type="ARBA" id="ARBA00023012"/>
    </source>
</evidence>
<name>B1ZVS6_OPITP</name>
<dbReference type="SMART" id="SM00387">
    <property type="entry name" value="HATPase_c"/>
    <property type="match status" value="1"/>
</dbReference>
<proteinExistence type="predicted"/>
<feature type="region of interest" description="Disordered" evidence="11">
    <location>
        <begin position="1"/>
        <end position="25"/>
    </location>
</feature>
<dbReference type="SUPFAM" id="SSF47384">
    <property type="entry name" value="Homodimeric domain of signal transducing histidine kinase"/>
    <property type="match status" value="1"/>
</dbReference>
<dbReference type="Gene3D" id="3.30.565.10">
    <property type="entry name" value="Histidine kinase-like ATPase, C-terminal domain"/>
    <property type="match status" value="1"/>
</dbReference>
<evidence type="ECO:0000256" key="7">
    <source>
        <dbReference type="ARBA" id="ARBA00022777"/>
    </source>
</evidence>
<evidence type="ECO:0000259" key="13">
    <source>
        <dbReference type="PROSITE" id="PS50109"/>
    </source>
</evidence>
<dbReference type="CDD" id="cd00082">
    <property type="entry name" value="HisKA"/>
    <property type="match status" value="1"/>
</dbReference>
<evidence type="ECO:0000313" key="15">
    <source>
        <dbReference type="EMBL" id="ACB75012.1"/>
    </source>
</evidence>
<feature type="domain" description="Histidine kinase" evidence="13">
    <location>
        <begin position="282"/>
        <end position="496"/>
    </location>
</feature>
<dbReference type="SUPFAM" id="SSF55874">
    <property type="entry name" value="ATPase domain of HSP90 chaperone/DNA topoisomerase II/histidine kinase"/>
    <property type="match status" value="1"/>
</dbReference>
<keyword evidence="8 12" id="KW-1133">Transmembrane helix</keyword>
<evidence type="ECO:0000256" key="2">
    <source>
        <dbReference type="ARBA" id="ARBA00004370"/>
    </source>
</evidence>
<dbReference type="eggNOG" id="COG2205">
    <property type="taxonomic scope" value="Bacteria"/>
</dbReference>
<dbReference type="InterPro" id="IPR003660">
    <property type="entry name" value="HAMP_dom"/>
</dbReference>
<dbReference type="GO" id="GO:0005886">
    <property type="term" value="C:plasma membrane"/>
    <property type="evidence" value="ECO:0007669"/>
    <property type="project" value="TreeGrafter"/>
</dbReference>
<dbReference type="Pfam" id="PF02518">
    <property type="entry name" value="HATPase_c"/>
    <property type="match status" value="1"/>
</dbReference>
<evidence type="ECO:0000313" key="16">
    <source>
        <dbReference type="Proteomes" id="UP000007013"/>
    </source>
</evidence>
<comment type="catalytic activity">
    <reaction evidence="1">
        <text>ATP + protein L-histidine = ADP + protein N-phospho-L-histidine.</text>
        <dbReference type="EC" id="2.7.13.3"/>
    </reaction>
</comment>
<dbReference type="FunFam" id="3.30.565.10:FF:000006">
    <property type="entry name" value="Sensor histidine kinase WalK"/>
    <property type="match status" value="1"/>
</dbReference>
<dbReference type="SMART" id="SM00388">
    <property type="entry name" value="HisKA"/>
    <property type="match status" value="1"/>
</dbReference>
<feature type="transmembrane region" description="Helical" evidence="12">
    <location>
        <begin position="42"/>
        <end position="63"/>
    </location>
</feature>
<dbReference type="AlphaFoldDB" id="B1ZVS6"/>
<dbReference type="SMART" id="SM00304">
    <property type="entry name" value="HAMP"/>
    <property type="match status" value="1"/>
</dbReference>
<dbReference type="PRINTS" id="PR00344">
    <property type="entry name" value="BCTRLSENSOR"/>
</dbReference>
<evidence type="ECO:0000256" key="12">
    <source>
        <dbReference type="SAM" id="Phobius"/>
    </source>
</evidence>
<dbReference type="PROSITE" id="PS50885">
    <property type="entry name" value="HAMP"/>
    <property type="match status" value="1"/>
</dbReference>
<evidence type="ECO:0000259" key="14">
    <source>
        <dbReference type="PROSITE" id="PS50885"/>
    </source>
</evidence>
<protein>
    <recommendedName>
        <fullName evidence="3">histidine kinase</fullName>
        <ecNumber evidence="3">2.7.13.3</ecNumber>
    </recommendedName>
</protein>
<evidence type="ECO:0000256" key="6">
    <source>
        <dbReference type="ARBA" id="ARBA00022692"/>
    </source>
</evidence>
<dbReference type="GO" id="GO:0000155">
    <property type="term" value="F:phosphorelay sensor kinase activity"/>
    <property type="evidence" value="ECO:0007669"/>
    <property type="project" value="InterPro"/>
</dbReference>
<keyword evidence="16" id="KW-1185">Reference proteome</keyword>
<keyword evidence="4" id="KW-0597">Phosphoprotein</keyword>
<dbReference type="SUPFAM" id="SSF158472">
    <property type="entry name" value="HAMP domain-like"/>
    <property type="match status" value="1"/>
</dbReference>
<dbReference type="STRING" id="452637.Oter_1728"/>
<evidence type="ECO:0000256" key="3">
    <source>
        <dbReference type="ARBA" id="ARBA00012438"/>
    </source>
</evidence>
<feature type="domain" description="HAMP" evidence="14">
    <location>
        <begin position="220"/>
        <end position="274"/>
    </location>
</feature>
<dbReference type="PANTHER" id="PTHR45436">
    <property type="entry name" value="SENSOR HISTIDINE KINASE YKOH"/>
    <property type="match status" value="1"/>
</dbReference>
<feature type="transmembrane region" description="Helical" evidence="12">
    <location>
        <begin position="199"/>
        <end position="219"/>
    </location>
</feature>
<dbReference type="InterPro" id="IPR003661">
    <property type="entry name" value="HisK_dim/P_dom"/>
</dbReference>
<keyword evidence="7 15" id="KW-0418">Kinase</keyword>
<sequence length="499" mass="53569">MSSKPAVEVNASAAPGGSDRGDGDESAVAGWGRLQRSLAVRLSVWFAALFAIGFTAIFALLFWTLARQLETRETEALEGRLQQYASVYAASGLQGLRLRVAQDSQEPNVRSLFVRLVGREGDAIWGKIPADWIEEEARAVAVPDGWGGWTQRRTYSVRVPQDAARDLVLASRVLFDGRLLQVGRTTDSREVLLEPLRRTFLWVGAGVVVVGFGAGVFAARRATKPLRDVVATAQRIIRTGALDARVPLPQRNDDVAELVRAFNTVLDKNAALLRAMREALDNVAHDLRTPLTRLRGTAELALQNAENRGPQAEALADCVEQADDVLRLLRALMEISEAEAGMLRLEKTETDLAALARDAVELYADVADAKSVALSVEAAAAVPVLADATRLRQAIANLIDNAVKYTPAGGGVVVRVGPEADAAVLSVSDTGPGVPAAEQARVWERLYRGDASRSERGLGLGLSVVRAIVEAHGGRVALRNAPEAGAVFEVRLPLRPQPS</sequence>
<dbReference type="HOGENOM" id="CLU_000445_89_6_0"/>
<dbReference type="CDD" id="cd06225">
    <property type="entry name" value="HAMP"/>
    <property type="match status" value="1"/>
</dbReference>
<reference evidence="15 16" key="1">
    <citation type="journal article" date="2011" name="J. Bacteriol.">
        <title>Genome sequence of the verrucomicrobium Opitutus terrae PB90-1, an abundant inhabitant of rice paddy soil ecosystems.</title>
        <authorList>
            <person name="van Passel M.W."/>
            <person name="Kant R."/>
            <person name="Palva A."/>
            <person name="Copeland A."/>
            <person name="Lucas S."/>
            <person name="Lapidus A."/>
            <person name="Glavina del Rio T."/>
            <person name="Pitluck S."/>
            <person name="Goltsman E."/>
            <person name="Clum A."/>
            <person name="Sun H."/>
            <person name="Schmutz J."/>
            <person name="Larimer F.W."/>
            <person name="Land M.L."/>
            <person name="Hauser L."/>
            <person name="Kyrpides N."/>
            <person name="Mikhailova N."/>
            <person name="Richardson P.P."/>
            <person name="Janssen P.H."/>
            <person name="de Vos W.M."/>
            <person name="Smidt H."/>
        </authorList>
    </citation>
    <scope>NUCLEOTIDE SEQUENCE [LARGE SCALE GENOMIC DNA]</scope>
    <source>
        <strain evidence="16">DSM 11246 / JCM 15787 / PB90-1</strain>
    </source>
</reference>
<evidence type="ECO:0000256" key="5">
    <source>
        <dbReference type="ARBA" id="ARBA00022679"/>
    </source>
</evidence>
<keyword evidence="9" id="KW-0902">Two-component regulatory system</keyword>
<keyword evidence="5 15" id="KW-0808">Transferase</keyword>
<dbReference type="EC" id="2.7.13.3" evidence="3"/>
<dbReference type="EMBL" id="CP001032">
    <property type="protein sequence ID" value="ACB75012.1"/>
    <property type="molecule type" value="Genomic_DNA"/>
</dbReference>
<dbReference type="InterPro" id="IPR036890">
    <property type="entry name" value="HATPase_C_sf"/>
</dbReference>
<evidence type="ECO:0000256" key="4">
    <source>
        <dbReference type="ARBA" id="ARBA00022553"/>
    </source>
</evidence>
<organism evidence="15 16">
    <name type="scientific">Opitutus terrae (strain DSM 11246 / JCM 15787 / PB90-1)</name>
    <dbReference type="NCBI Taxonomy" id="452637"/>
    <lineage>
        <taxon>Bacteria</taxon>
        <taxon>Pseudomonadati</taxon>
        <taxon>Verrucomicrobiota</taxon>
        <taxon>Opitutia</taxon>
        <taxon>Opitutales</taxon>
        <taxon>Opitutaceae</taxon>
        <taxon>Opitutus</taxon>
    </lineage>
</organism>
<dbReference type="PANTHER" id="PTHR45436:SF8">
    <property type="entry name" value="HISTIDINE KINASE"/>
    <property type="match status" value="1"/>
</dbReference>
<dbReference type="CDD" id="cd00075">
    <property type="entry name" value="HATPase"/>
    <property type="match status" value="1"/>
</dbReference>
<dbReference type="InterPro" id="IPR003594">
    <property type="entry name" value="HATPase_dom"/>
</dbReference>
<dbReference type="InterPro" id="IPR005467">
    <property type="entry name" value="His_kinase_dom"/>
</dbReference>
<dbReference type="KEGG" id="ote:Oter_1728"/>
<dbReference type="PROSITE" id="PS50109">
    <property type="entry name" value="HIS_KIN"/>
    <property type="match status" value="1"/>
</dbReference>
<accession>B1ZVS6</accession>
<evidence type="ECO:0000256" key="10">
    <source>
        <dbReference type="ARBA" id="ARBA00023136"/>
    </source>
</evidence>
<dbReference type="Pfam" id="PF00672">
    <property type="entry name" value="HAMP"/>
    <property type="match status" value="1"/>
</dbReference>
<keyword evidence="6 12" id="KW-0812">Transmembrane</keyword>
<dbReference type="InterPro" id="IPR004358">
    <property type="entry name" value="Sig_transdc_His_kin-like_C"/>
</dbReference>
<gene>
    <name evidence="15" type="ordered locus">Oter_1728</name>
</gene>
<dbReference type="InterPro" id="IPR050428">
    <property type="entry name" value="TCS_sensor_his_kinase"/>
</dbReference>
<evidence type="ECO:0000256" key="8">
    <source>
        <dbReference type="ARBA" id="ARBA00022989"/>
    </source>
</evidence>
<dbReference type="Gene3D" id="6.10.340.10">
    <property type="match status" value="1"/>
</dbReference>